<dbReference type="AlphaFoldDB" id="A0A9P8P6W3"/>
<keyword evidence="1" id="KW-1133">Transmembrane helix</keyword>
<evidence type="ECO:0000313" key="3">
    <source>
        <dbReference type="Proteomes" id="UP000769157"/>
    </source>
</evidence>
<keyword evidence="3" id="KW-1185">Reference proteome</keyword>
<organism evidence="2 3">
    <name type="scientific">Ogataea philodendri</name>
    <dbReference type="NCBI Taxonomy" id="1378263"/>
    <lineage>
        <taxon>Eukaryota</taxon>
        <taxon>Fungi</taxon>
        <taxon>Dikarya</taxon>
        <taxon>Ascomycota</taxon>
        <taxon>Saccharomycotina</taxon>
        <taxon>Pichiomycetes</taxon>
        <taxon>Pichiales</taxon>
        <taxon>Pichiaceae</taxon>
        <taxon>Ogataea</taxon>
    </lineage>
</organism>
<sequence length="73" mass="7754">MAVLSEFTTALNHGDALIAITASSIIVSMTLFRAVVSLRACTSKLRSCPNGFKQASTTNLSTCNLNKSLNGQY</sequence>
<accession>A0A9P8P6W3</accession>
<dbReference type="Proteomes" id="UP000769157">
    <property type="component" value="Unassembled WGS sequence"/>
</dbReference>
<comment type="caution">
    <text evidence="2">The sequence shown here is derived from an EMBL/GenBank/DDBJ whole genome shotgun (WGS) entry which is preliminary data.</text>
</comment>
<evidence type="ECO:0000256" key="1">
    <source>
        <dbReference type="SAM" id="Phobius"/>
    </source>
</evidence>
<keyword evidence="1" id="KW-0472">Membrane</keyword>
<keyword evidence="1" id="KW-0812">Transmembrane</keyword>
<feature type="transmembrane region" description="Helical" evidence="1">
    <location>
        <begin position="16"/>
        <end position="36"/>
    </location>
</feature>
<protein>
    <submittedName>
        <fullName evidence="2">Uncharacterized protein</fullName>
    </submittedName>
</protein>
<evidence type="ECO:0000313" key="2">
    <source>
        <dbReference type="EMBL" id="KAH3665892.1"/>
    </source>
</evidence>
<dbReference type="GeneID" id="70236046"/>
<proteinExistence type="predicted"/>
<dbReference type="RefSeq" id="XP_046061096.1">
    <property type="nucleotide sequence ID" value="XM_046205120.1"/>
</dbReference>
<reference evidence="2" key="2">
    <citation type="submission" date="2021-01" db="EMBL/GenBank/DDBJ databases">
        <authorList>
            <person name="Schikora-Tamarit M.A."/>
        </authorList>
    </citation>
    <scope>NUCLEOTIDE SEQUENCE</scope>
    <source>
        <strain evidence="2">CBS6075</strain>
    </source>
</reference>
<name>A0A9P8P6W3_9ASCO</name>
<dbReference type="EMBL" id="JAEUBE010000295">
    <property type="protein sequence ID" value="KAH3665892.1"/>
    <property type="molecule type" value="Genomic_DNA"/>
</dbReference>
<reference evidence="2" key="1">
    <citation type="journal article" date="2021" name="Open Biol.">
        <title>Shared evolutionary footprints suggest mitochondrial oxidative damage underlies multiple complex I losses in fungi.</title>
        <authorList>
            <person name="Schikora-Tamarit M.A."/>
            <person name="Marcet-Houben M."/>
            <person name="Nosek J."/>
            <person name="Gabaldon T."/>
        </authorList>
    </citation>
    <scope>NUCLEOTIDE SEQUENCE</scope>
    <source>
        <strain evidence="2">CBS6075</strain>
    </source>
</reference>
<gene>
    <name evidence="2" type="ORF">OGAPHI_004081</name>
</gene>